<keyword evidence="1" id="KW-0175">Coiled coil</keyword>
<accession>A0A9W9CUW6</accession>
<evidence type="ECO:0000313" key="2">
    <source>
        <dbReference type="EMBL" id="KAJ4387859.1"/>
    </source>
</evidence>
<dbReference type="AlphaFoldDB" id="A0A9W9CUW6"/>
<comment type="caution">
    <text evidence="2">The sequence shown here is derived from an EMBL/GenBank/DDBJ whole genome shotgun (WGS) entry which is preliminary data.</text>
</comment>
<feature type="coiled-coil region" evidence="1">
    <location>
        <begin position="95"/>
        <end position="157"/>
    </location>
</feature>
<proteinExistence type="predicted"/>
<keyword evidence="3" id="KW-1185">Reference proteome</keyword>
<organism evidence="2 3">
    <name type="scientific">Gnomoniopsis smithogilvyi</name>
    <dbReference type="NCBI Taxonomy" id="1191159"/>
    <lineage>
        <taxon>Eukaryota</taxon>
        <taxon>Fungi</taxon>
        <taxon>Dikarya</taxon>
        <taxon>Ascomycota</taxon>
        <taxon>Pezizomycotina</taxon>
        <taxon>Sordariomycetes</taxon>
        <taxon>Sordariomycetidae</taxon>
        <taxon>Diaporthales</taxon>
        <taxon>Gnomoniaceae</taxon>
        <taxon>Gnomoniopsis</taxon>
    </lineage>
</organism>
<dbReference type="EMBL" id="JAPEVB010000005">
    <property type="protein sequence ID" value="KAJ4387859.1"/>
    <property type="molecule type" value="Genomic_DNA"/>
</dbReference>
<name>A0A9W9CUW6_9PEZI</name>
<evidence type="ECO:0000313" key="3">
    <source>
        <dbReference type="Proteomes" id="UP001140453"/>
    </source>
</evidence>
<sequence length="415" mass="47461">MKDIKMEEALAPQLQPQPQILEAGDTIADENLLHAFEQQNERLKQTLQEEFNKHLPLDTNTAPSSSEEATQGSNLWGLFQLRSPPAQHSLDQHDINTILAKNNELQQQIATLEGTKDSLWSEYCSLKDQYDSTLSELAEEKVKIAELESKTQTLRAMLIPANETQLSDGEVIGRFTSLHSQILKLVKTTWRRDVLKPGVRLTDEQAKLLGPYIDGKVDVKYLDNRLRRVIFIYVKTRILNARTYALGEGLTRWDEQLGDFEDLMWKKLPKDHHGSIIDWRIATMNATTGLRQGKYRRARIVQRSLWQFFQMFETRTDKSATEGARLLEKICNDAADLNLMMRNAKDEYLIAALPHIVGQPISEHEDVVEEEASQPARSQHPETVAYLITGALMKRPYGNLEDIKVLEKAQAVVYR</sequence>
<gene>
    <name evidence="2" type="ORF">N0V93_008462</name>
</gene>
<protein>
    <submittedName>
        <fullName evidence="2">Uncharacterized protein</fullName>
    </submittedName>
</protein>
<dbReference type="OrthoDB" id="4138121at2759"/>
<reference evidence="2" key="1">
    <citation type="submission" date="2022-10" db="EMBL/GenBank/DDBJ databases">
        <title>Tapping the CABI collections for fungal endophytes: first genome assemblies for Collariella, Neodidymelliopsis, Ascochyta clinopodiicola, Didymella pomorum, Didymosphaeria variabile, Neocosmospora piperis and Neocucurbitaria cava.</title>
        <authorList>
            <person name="Hill R."/>
        </authorList>
    </citation>
    <scope>NUCLEOTIDE SEQUENCE</scope>
    <source>
        <strain evidence="2">IMI 355082</strain>
    </source>
</reference>
<evidence type="ECO:0000256" key="1">
    <source>
        <dbReference type="SAM" id="Coils"/>
    </source>
</evidence>
<dbReference type="Proteomes" id="UP001140453">
    <property type="component" value="Unassembled WGS sequence"/>
</dbReference>